<keyword evidence="11" id="KW-0735">Signal-anchor</keyword>
<evidence type="ECO:0000256" key="22">
    <source>
        <dbReference type="PIRSR" id="PIRSR634016-1"/>
    </source>
</evidence>
<dbReference type="GO" id="GO:0005615">
    <property type="term" value="C:extracellular space"/>
    <property type="evidence" value="ECO:0007669"/>
    <property type="project" value="TreeGrafter"/>
</dbReference>
<dbReference type="FunFam" id="2.60.40.1910:FF:000001">
    <property type="entry name" value="Leucyl-cystinyl aminopeptidase"/>
    <property type="match status" value="1"/>
</dbReference>
<comment type="subunit">
    <text evidence="18">Homodimer. Binds tankyrases 1 and 2.</text>
</comment>
<proteinExistence type="inferred from homology"/>
<dbReference type="Gene3D" id="2.60.40.1730">
    <property type="entry name" value="tricorn interacting facor f3 domain"/>
    <property type="match status" value="1"/>
</dbReference>
<dbReference type="GO" id="GO:0070006">
    <property type="term" value="F:metalloaminopeptidase activity"/>
    <property type="evidence" value="ECO:0007669"/>
    <property type="project" value="TreeGrafter"/>
</dbReference>
<dbReference type="OMA" id="AWDFIQV"/>
<dbReference type="GO" id="GO:0031410">
    <property type="term" value="C:cytoplasmic vesicle"/>
    <property type="evidence" value="ECO:0007669"/>
    <property type="project" value="UniProtKB-ARBA"/>
</dbReference>
<dbReference type="CDD" id="cd09601">
    <property type="entry name" value="M1_APN-Q_like"/>
    <property type="match status" value="1"/>
</dbReference>
<dbReference type="InterPro" id="IPR034016">
    <property type="entry name" value="M1_APN-typ"/>
</dbReference>
<dbReference type="InterPro" id="IPR045357">
    <property type="entry name" value="Aminopeptidase_N-like_N"/>
</dbReference>
<reference evidence="30 31" key="1">
    <citation type="journal article" date="2018" name="Nat. Ecol. Evol.">
        <title>Shark genomes provide insights into elasmobranch evolution and the origin of vertebrates.</title>
        <authorList>
            <person name="Hara Y"/>
            <person name="Yamaguchi K"/>
            <person name="Onimaru K"/>
            <person name="Kadota M"/>
            <person name="Koyanagi M"/>
            <person name="Keeley SD"/>
            <person name="Tatsumi K"/>
            <person name="Tanaka K"/>
            <person name="Motone F"/>
            <person name="Kageyama Y"/>
            <person name="Nozu R"/>
            <person name="Adachi N"/>
            <person name="Nishimura O"/>
            <person name="Nakagawa R"/>
            <person name="Tanegashima C"/>
            <person name="Kiyatake I"/>
            <person name="Matsumoto R"/>
            <person name="Murakumo K"/>
            <person name="Nishida K"/>
            <person name="Terakita A"/>
            <person name="Kuratani S"/>
            <person name="Sato K"/>
            <person name="Hyodo S Kuraku.S."/>
        </authorList>
    </citation>
    <scope>NUCLEOTIDE SEQUENCE [LARGE SCALE GENOMIC DNA]</scope>
</reference>
<keyword evidence="13" id="KW-0007">Acetylation</keyword>
<evidence type="ECO:0000256" key="15">
    <source>
        <dbReference type="ARBA" id="ARBA00023136"/>
    </source>
</evidence>
<dbReference type="EC" id="3.4.11.3" evidence="19"/>
<evidence type="ECO:0000256" key="21">
    <source>
        <dbReference type="ARBA" id="ARBA00080172"/>
    </source>
</evidence>
<keyword evidence="4" id="KW-1003">Cell membrane</keyword>
<evidence type="ECO:0000256" key="12">
    <source>
        <dbReference type="ARBA" id="ARBA00022989"/>
    </source>
</evidence>
<organism evidence="30 31">
    <name type="scientific">Chiloscyllium punctatum</name>
    <name type="common">Brownbanded bambooshark</name>
    <name type="synonym">Hemiscyllium punctatum</name>
    <dbReference type="NCBI Taxonomy" id="137246"/>
    <lineage>
        <taxon>Eukaryota</taxon>
        <taxon>Metazoa</taxon>
        <taxon>Chordata</taxon>
        <taxon>Craniata</taxon>
        <taxon>Vertebrata</taxon>
        <taxon>Chondrichthyes</taxon>
        <taxon>Elasmobranchii</taxon>
        <taxon>Galeomorphii</taxon>
        <taxon>Galeoidea</taxon>
        <taxon>Orectolobiformes</taxon>
        <taxon>Hemiscylliidae</taxon>
        <taxon>Chiloscyllium</taxon>
    </lineage>
</organism>
<feature type="transmembrane region" description="Helical" evidence="26">
    <location>
        <begin position="114"/>
        <end position="134"/>
    </location>
</feature>
<dbReference type="FunFam" id="1.10.390.10:FF:000010">
    <property type="entry name" value="Leucyl-cystinyl aminopeptidase"/>
    <property type="match status" value="1"/>
</dbReference>
<comment type="similarity">
    <text evidence="2">Belongs to the peptidase M1 family.</text>
</comment>
<keyword evidence="31" id="KW-1185">Reference proteome</keyword>
<evidence type="ECO:0000256" key="4">
    <source>
        <dbReference type="ARBA" id="ARBA00022475"/>
    </source>
</evidence>
<evidence type="ECO:0000256" key="6">
    <source>
        <dbReference type="ARBA" id="ARBA00022670"/>
    </source>
</evidence>
<dbReference type="InterPro" id="IPR001930">
    <property type="entry name" value="Peptidase_M1"/>
</dbReference>
<keyword evidence="14" id="KW-0482">Metalloprotease</keyword>
<evidence type="ECO:0000256" key="24">
    <source>
        <dbReference type="PIRSR" id="PIRSR634016-4"/>
    </source>
</evidence>
<feature type="domain" description="ERAP1-like C-terminal" evidence="28">
    <location>
        <begin position="700"/>
        <end position="1019"/>
    </location>
</feature>
<keyword evidence="16" id="KW-0325">Glycoprotein</keyword>
<keyword evidence="9" id="KW-0378">Hydrolase</keyword>
<feature type="binding site" evidence="23">
    <location>
        <position position="467"/>
    </location>
    <ligand>
        <name>Zn(2+)</name>
        <dbReference type="ChEBI" id="CHEBI:29105"/>
        <note>catalytic</note>
    </ligand>
</feature>
<evidence type="ECO:0000259" key="27">
    <source>
        <dbReference type="Pfam" id="PF01433"/>
    </source>
</evidence>
<dbReference type="Pfam" id="PF17900">
    <property type="entry name" value="Peptidase_M1_N"/>
    <property type="match status" value="1"/>
</dbReference>
<dbReference type="EMBL" id="BEZZ01000310">
    <property type="protein sequence ID" value="GCC30566.1"/>
    <property type="molecule type" value="Genomic_DNA"/>
</dbReference>
<keyword evidence="3" id="KW-0031">Aminopeptidase</keyword>
<evidence type="ECO:0000256" key="13">
    <source>
        <dbReference type="ARBA" id="ARBA00022990"/>
    </source>
</evidence>
<keyword evidence="12 26" id="KW-1133">Transmembrane helix</keyword>
<dbReference type="GO" id="GO:0043171">
    <property type="term" value="P:peptide catabolic process"/>
    <property type="evidence" value="ECO:0007669"/>
    <property type="project" value="TreeGrafter"/>
</dbReference>
<evidence type="ECO:0000256" key="19">
    <source>
        <dbReference type="ARBA" id="ARBA00066490"/>
    </source>
</evidence>
<evidence type="ECO:0000313" key="31">
    <source>
        <dbReference type="Proteomes" id="UP000287033"/>
    </source>
</evidence>
<feature type="active site" description="Proton acceptor" evidence="22">
    <location>
        <position position="468"/>
    </location>
</feature>
<dbReference type="InterPro" id="IPR042097">
    <property type="entry name" value="Aminopeptidase_N-like_N_sf"/>
</dbReference>
<evidence type="ECO:0000256" key="17">
    <source>
        <dbReference type="ARBA" id="ARBA00052614"/>
    </source>
</evidence>
<dbReference type="GO" id="GO:0006508">
    <property type="term" value="P:proteolysis"/>
    <property type="evidence" value="ECO:0007669"/>
    <property type="project" value="UniProtKB-KW"/>
</dbReference>
<evidence type="ECO:0000256" key="11">
    <source>
        <dbReference type="ARBA" id="ARBA00022968"/>
    </source>
</evidence>
<dbReference type="InterPro" id="IPR050344">
    <property type="entry name" value="Peptidase_M1_aminopeptidases"/>
</dbReference>
<feature type="binding site" evidence="23">
    <location>
        <position position="490"/>
    </location>
    <ligand>
        <name>Zn(2+)</name>
        <dbReference type="ChEBI" id="CHEBI:29105"/>
        <note>catalytic</note>
    </ligand>
</feature>
<evidence type="ECO:0000256" key="5">
    <source>
        <dbReference type="ARBA" id="ARBA00022553"/>
    </source>
</evidence>
<evidence type="ECO:0000256" key="3">
    <source>
        <dbReference type="ARBA" id="ARBA00022438"/>
    </source>
</evidence>
<dbReference type="Gene3D" id="1.25.50.20">
    <property type="match status" value="1"/>
</dbReference>
<comment type="caution">
    <text evidence="30">The sequence shown here is derived from an EMBL/GenBank/DDBJ whole genome shotgun (WGS) entry which is preliminary data.</text>
</comment>
<evidence type="ECO:0000313" key="30">
    <source>
        <dbReference type="EMBL" id="GCC30566.1"/>
    </source>
</evidence>
<comment type="cofactor">
    <cofactor evidence="23">
        <name>Zn(2+)</name>
        <dbReference type="ChEBI" id="CHEBI:29105"/>
    </cofactor>
    <text evidence="23">Binds 1 zinc ion per subunit.</text>
</comment>
<protein>
    <recommendedName>
        <fullName evidence="20">Leucyl-cystinyl aminopeptidase</fullName>
        <ecNumber evidence="19">3.4.11.3</ecNumber>
    </recommendedName>
    <alternativeName>
        <fullName evidence="21">Oxytocinase</fullName>
    </alternativeName>
</protein>
<feature type="region of interest" description="Disordered" evidence="25">
    <location>
        <begin position="1"/>
        <end position="21"/>
    </location>
</feature>
<dbReference type="GO" id="GO:0005886">
    <property type="term" value="C:plasma membrane"/>
    <property type="evidence" value="ECO:0007669"/>
    <property type="project" value="UniProtKB-SubCell"/>
</dbReference>
<dbReference type="PANTHER" id="PTHR11533">
    <property type="entry name" value="PROTEASE M1 ZINC METALLOPROTEASE"/>
    <property type="match status" value="1"/>
</dbReference>
<evidence type="ECO:0000256" key="16">
    <source>
        <dbReference type="ARBA" id="ARBA00023180"/>
    </source>
</evidence>
<keyword evidence="10 23" id="KW-0862">Zinc</keyword>
<dbReference type="InterPro" id="IPR014782">
    <property type="entry name" value="Peptidase_M1_dom"/>
</dbReference>
<evidence type="ECO:0000256" key="8">
    <source>
        <dbReference type="ARBA" id="ARBA00022723"/>
    </source>
</evidence>
<evidence type="ECO:0000256" key="23">
    <source>
        <dbReference type="PIRSR" id="PIRSR634016-3"/>
    </source>
</evidence>
<evidence type="ECO:0000259" key="29">
    <source>
        <dbReference type="Pfam" id="PF17900"/>
    </source>
</evidence>
<dbReference type="InterPro" id="IPR024571">
    <property type="entry name" value="ERAP1-like_C_dom"/>
</dbReference>
<dbReference type="Gene3D" id="1.10.390.10">
    <property type="entry name" value="Neutral Protease Domain 2"/>
    <property type="match status" value="1"/>
</dbReference>
<dbReference type="SUPFAM" id="SSF63737">
    <property type="entry name" value="Leukotriene A4 hydrolase N-terminal domain"/>
    <property type="match status" value="1"/>
</dbReference>
<evidence type="ECO:0000259" key="28">
    <source>
        <dbReference type="Pfam" id="PF11838"/>
    </source>
</evidence>
<dbReference type="Gene3D" id="2.60.40.1910">
    <property type="match status" value="1"/>
</dbReference>
<dbReference type="OrthoDB" id="10031169at2759"/>
<dbReference type="AlphaFoldDB" id="A0A401SJI0"/>
<evidence type="ECO:0000256" key="1">
    <source>
        <dbReference type="ARBA" id="ARBA00004401"/>
    </source>
</evidence>
<evidence type="ECO:0000256" key="20">
    <source>
        <dbReference type="ARBA" id="ARBA00071211"/>
    </source>
</evidence>
<feature type="domain" description="Aminopeptidase N-like N-terminal" evidence="29">
    <location>
        <begin position="176"/>
        <end position="360"/>
    </location>
</feature>
<evidence type="ECO:0000256" key="2">
    <source>
        <dbReference type="ARBA" id="ARBA00010136"/>
    </source>
</evidence>
<dbReference type="PRINTS" id="PR00756">
    <property type="entry name" value="ALADIPTASE"/>
</dbReference>
<dbReference type="GO" id="GO:0042277">
    <property type="term" value="F:peptide binding"/>
    <property type="evidence" value="ECO:0007669"/>
    <property type="project" value="TreeGrafter"/>
</dbReference>
<comment type="catalytic activity">
    <reaction evidence="17">
        <text>Release of an N-terminal amino acid, Cys-|-Xaa-, in which the half-cystine residue is involved in a disulfide loop, notably in oxytocin or vasopressin. Hydrolysis rates on a range of aminoacyl arylamides exceed that for the cystinyl derivative, however.</text>
        <dbReference type="EC" id="3.4.11.3"/>
    </reaction>
</comment>
<name>A0A401SJI0_CHIPU</name>
<dbReference type="FunFam" id="2.60.40.1730:FF:000001">
    <property type="entry name" value="Leucyl-cystinyl aminopeptidase"/>
    <property type="match status" value="1"/>
</dbReference>
<evidence type="ECO:0000256" key="26">
    <source>
        <dbReference type="SAM" id="Phobius"/>
    </source>
</evidence>
<dbReference type="Proteomes" id="UP000287033">
    <property type="component" value="Unassembled WGS sequence"/>
</dbReference>
<dbReference type="InterPro" id="IPR027268">
    <property type="entry name" value="Peptidase_M4/M1_CTD_sf"/>
</dbReference>
<dbReference type="Pfam" id="PF11838">
    <property type="entry name" value="ERAP1_C"/>
    <property type="match status" value="1"/>
</dbReference>
<keyword evidence="7 26" id="KW-0812">Transmembrane</keyword>
<evidence type="ECO:0000256" key="25">
    <source>
        <dbReference type="SAM" id="MobiDB-lite"/>
    </source>
</evidence>
<accession>A0A401SJI0</accession>
<comment type="subcellular location">
    <subcellularLocation>
        <location evidence="1">Cell membrane</location>
        <topology evidence="1">Single-pass type II membrane protein</topology>
    </subcellularLocation>
</comment>
<gene>
    <name evidence="30" type="ORF">chiPu_0009017</name>
</gene>
<dbReference type="STRING" id="137246.A0A401SJI0"/>
<dbReference type="Pfam" id="PF01433">
    <property type="entry name" value="Peptidase_M1"/>
    <property type="match status" value="1"/>
</dbReference>
<evidence type="ECO:0000256" key="9">
    <source>
        <dbReference type="ARBA" id="ARBA00022801"/>
    </source>
</evidence>
<sequence length="1036" mass="118256">MEPGSQSERAQLPRNMIENSMFEEEPDIVDLAKEPRLHPLEPDEVEYEPHSSRLLVRGLGEHDLEDDEEDYESSARLLGMSFMNRSSNHRNNTSGVYNREASWGPCSFSSARTVLVGAFVVVIILSIAMVVYFLPKCTFTKEGCHKKNTTLTPIYPLATNGQVFPWPKMRLSNAVVPVHYDLTLHPNLTTMKFTGSVQITLLVKEDVNNITLHSYGLNISKATIVPEASNQAKDVQILEYRPHQQIAITVNPALLNGKTYTLNLEYAANLSDGFSGFYKSSYQSKNKTRILAATQFEPSSARKAFPCFDEPAFKATFTIKIIREAEHISLSNMQKNDTISLGNGLFQDSFAESLTMSTYLVAFIVAELKNVSKVTENGILVSVYAVPDKMDQMHYALEASMKLLKFYEDFFNISYPLKKLDLVAIPDFEAGAMENWGLITFREITLLYKEDSASVLDKQIVSMVIAHELAHQWFGNLVTMEWWNDLWLNEGFATFMEFFSLEKVFPELQVTDRFLRTRFKAMEKDSMNSSHPLSTPVKTAEQIEEMFDSISYEKGASILLMLKDFLSETVFQQGIKRYLNEHKYRNTKNEDLWNSIAKVKNVDFNVKEMMKTWTLQTGFPVVTVKLDTTANKIHLSQEHFLRISISQDPSSSPNSSYLWHIPLTYMTSSCSNYGQPQCIKTWFLKSKTDVIDLKEPNVTWVKFNVNMSGYYIIHYEGDISMELSGLLQNNHLALSDQDRAGLINNAFVLASAGKVSMQQALSMTKYMKNESSNAPIAEALFQLHNIYWLVQKRGMLQLTDRMEKYIFDIFGDLIDHQTWSNGGSLSERQLRAILLTVACDYNYGNCVQNASELFNMWENAKNLSVLPSDLTRTIYTVGARADKGWTFIRQMYNTSQVEAEKRKMLQALAKSSNPQQLIGLMQESLQHETIRAQELPSILATASKTLVGYLFAWDFVKENWDNIVKKFQLGSFTVETIIAETTSHFSTKTRLFEVQTFFDSLKNEGSQLRAVQEALEIIRLNIKWMDKNLKSLEEWL</sequence>
<dbReference type="GO" id="GO:0008217">
    <property type="term" value="P:regulation of blood pressure"/>
    <property type="evidence" value="ECO:0007669"/>
    <property type="project" value="TreeGrafter"/>
</dbReference>
<dbReference type="SUPFAM" id="SSF55486">
    <property type="entry name" value="Metalloproteases ('zincins'), catalytic domain"/>
    <property type="match status" value="1"/>
</dbReference>
<keyword evidence="5" id="KW-0597">Phosphoprotein</keyword>
<feature type="domain" description="Peptidase M1 membrane alanine aminopeptidase" evidence="27">
    <location>
        <begin position="395"/>
        <end position="613"/>
    </location>
</feature>
<dbReference type="PANTHER" id="PTHR11533:SF42">
    <property type="entry name" value="LEUCYL-CYSTINYL AMINOPEPTIDASE"/>
    <property type="match status" value="1"/>
</dbReference>
<keyword evidence="15 26" id="KW-0472">Membrane</keyword>
<keyword evidence="6" id="KW-0645">Protease</keyword>
<evidence type="ECO:0000256" key="10">
    <source>
        <dbReference type="ARBA" id="ARBA00022833"/>
    </source>
</evidence>
<keyword evidence="8 23" id="KW-0479">Metal-binding</keyword>
<evidence type="ECO:0000256" key="18">
    <source>
        <dbReference type="ARBA" id="ARBA00062849"/>
    </source>
</evidence>
<feature type="site" description="Transition state stabilizer" evidence="24">
    <location>
        <position position="552"/>
    </location>
</feature>
<evidence type="ECO:0000256" key="7">
    <source>
        <dbReference type="ARBA" id="ARBA00022692"/>
    </source>
</evidence>
<evidence type="ECO:0000256" key="14">
    <source>
        <dbReference type="ARBA" id="ARBA00023049"/>
    </source>
</evidence>
<dbReference type="FunFam" id="1.25.50.20:FF:000003">
    <property type="entry name" value="Leucyl-cystinyl aminopeptidase"/>
    <property type="match status" value="1"/>
</dbReference>
<feature type="binding site" evidence="23">
    <location>
        <position position="471"/>
    </location>
    <ligand>
        <name>Zn(2+)</name>
        <dbReference type="ChEBI" id="CHEBI:29105"/>
        <note>catalytic</note>
    </ligand>
</feature>
<dbReference type="GO" id="GO:0008270">
    <property type="term" value="F:zinc ion binding"/>
    <property type="evidence" value="ECO:0007669"/>
    <property type="project" value="InterPro"/>
</dbReference>